<dbReference type="AlphaFoldDB" id="A0A9W7B7K1"/>
<keyword evidence="1" id="KW-0949">S-adenosyl-L-methionine</keyword>
<sequence length="335" mass="36895">MPSSSTTSLLTLTLFLTLSPTTAYFFRRLSSFLARNPSNKSIDKSDPPQLSPVPSPTTASNSIQITPIGHISSIYPLCVGTPRQGSLSPSSRASLTLSPDSACISGLSSFTHVWILFHFHLNTSGRRVRSKISPPSLGGKKVGVLSTRSPHRYNDIGFSLVRLESIQIKKNVATLKLTGVDLCDGTPVIDVKPYVPHYDSVGYGSDEVAEVPEWINEGLKLRRKVVFKEGCKDKVTMKRLKFYDETSDFFKAVEEILSVDVRSKYHTKKARSGKSSQPAVSSTGSRVDLEEVEGVCRQQIDSVMVYFKCERNVGKEWGEGSGAEDFIEVIDMVHV</sequence>
<reference evidence="7" key="1">
    <citation type="journal article" date="2023" name="Commun. Biol.">
        <title>Genome analysis of Parmales, the sister group of diatoms, reveals the evolutionary specialization of diatoms from phago-mixotrophs to photoautotrophs.</title>
        <authorList>
            <person name="Ban H."/>
            <person name="Sato S."/>
            <person name="Yoshikawa S."/>
            <person name="Yamada K."/>
            <person name="Nakamura Y."/>
            <person name="Ichinomiya M."/>
            <person name="Sato N."/>
            <person name="Blanc-Mathieu R."/>
            <person name="Endo H."/>
            <person name="Kuwata A."/>
            <person name="Ogata H."/>
        </authorList>
    </citation>
    <scope>NUCLEOTIDE SEQUENCE [LARGE SCALE GENOMIC DNA]</scope>
    <source>
        <strain evidence="7">NIES 3701</strain>
    </source>
</reference>
<evidence type="ECO:0000256" key="1">
    <source>
        <dbReference type="ARBA" id="ARBA00022691"/>
    </source>
</evidence>
<feature type="domain" description="TsaA-like" evidence="5">
    <location>
        <begin position="65"/>
        <end position="203"/>
    </location>
</feature>
<dbReference type="Proteomes" id="UP001165085">
    <property type="component" value="Unassembled WGS sequence"/>
</dbReference>
<dbReference type="PROSITE" id="PS51668">
    <property type="entry name" value="TSAA_2"/>
    <property type="match status" value="1"/>
</dbReference>
<dbReference type="PANTHER" id="PTHR12818">
    <property type="entry name" value="TRNA (ADENINE(37)-N6)-METHYLTRANSFERASE"/>
    <property type="match status" value="1"/>
</dbReference>
<feature type="chain" id="PRO_5040906004" description="TsaA-like domain-containing protein" evidence="4">
    <location>
        <begin position="24"/>
        <end position="335"/>
    </location>
</feature>
<comment type="similarity">
    <text evidence="2">Belongs to the tRNA methyltransferase O family.</text>
</comment>
<dbReference type="InterPro" id="IPR040372">
    <property type="entry name" value="YaeB-like"/>
</dbReference>
<dbReference type="PANTHER" id="PTHR12818:SF0">
    <property type="entry name" value="TRNA (ADENINE(37)-N6)-METHYLTRANSFERASE"/>
    <property type="match status" value="1"/>
</dbReference>
<feature type="signal peptide" evidence="4">
    <location>
        <begin position="1"/>
        <end position="23"/>
    </location>
</feature>
<evidence type="ECO:0000256" key="4">
    <source>
        <dbReference type="SAM" id="SignalP"/>
    </source>
</evidence>
<protein>
    <recommendedName>
        <fullName evidence="5">TsaA-like domain-containing protein</fullName>
    </recommendedName>
</protein>
<gene>
    <name evidence="6" type="ORF">TrST_g7130</name>
</gene>
<accession>A0A9W7B7K1</accession>
<dbReference type="SUPFAM" id="SSF118196">
    <property type="entry name" value="YaeB-like"/>
    <property type="match status" value="1"/>
</dbReference>
<evidence type="ECO:0000259" key="5">
    <source>
        <dbReference type="PROSITE" id="PS51668"/>
    </source>
</evidence>
<proteinExistence type="inferred from homology"/>
<keyword evidence="4" id="KW-0732">Signal</keyword>
<dbReference type="CDD" id="cd09281">
    <property type="entry name" value="UPF0066"/>
    <property type="match status" value="1"/>
</dbReference>
<dbReference type="EMBL" id="BRXY01000282">
    <property type="protein sequence ID" value="GMH83536.1"/>
    <property type="molecule type" value="Genomic_DNA"/>
</dbReference>
<keyword evidence="7" id="KW-1185">Reference proteome</keyword>
<evidence type="ECO:0000256" key="2">
    <source>
        <dbReference type="ARBA" id="ARBA00033753"/>
    </source>
</evidence>
<organism evidence="6 7">
    <name type="scientific">Triparma strigata</name>
    <dbReference type="NCBI Taxonomy" id="1606541"/>
    <lineage>
        <taxon>Eukaryota</taxon>
        <taxon>Sar</taxon>
        <taxon>Stramenopiles</taxon>
        <taxon>Ochrophyta</taxon>
        <taxon>Bolidophyceae</taxon>
        <taxon>Parmales</taxon>
        <taxon>Triparmaceae</taxon>
        <taxon>Triparma</taxon>
    </lineage>
</organism>
<evidence type="ECO:0000256" key="3">
    <source>
        <dbReference type="SAM" id="MobiDB-lite"/>
    </source>
</evidence>
<feature type="region of interest" description="Disordered" evidence="3">
    <location>
        <begin position="37"/>
        <end position="60"/>
    </location>
</feature>
<comment type="caution">
    <text evidence="6">The sequence shown here is derived from an EMBL/GenBank/DDBJ whole genome shotgun (WGS) entry which is preliminary data.</text>
</comment>
<evidence type="ECO:0000313" key="7">
    <source>
        <dbReference type="Proteomes" id="UP001165085"/>
    </source>
</evidence>
<dbReference type="InterPro" id="IPR036413">
    <property type="entry name" value="YaeB-like_sf"/>
</dbReference>
<evidence type="ECO:0000313" key="6">
    <source>
        <dbReference type="EMBL" id="GMH83536.1"/>
    </source>
</evidence>
<dbReference type="OrthoDB" id="4882at2759"/>
<dbReference type="InterPro" id="IPR023370">
    <property type="entry name" value="TrmO-like_N"/>
</dbReference>
<name>A0A9W7B7K1_9STRA</name>
<dbReference type="NCBIfam" id="TIGR00104">
    <property type="entry name" value="tRNA_TsaA"/>
    <property type="match status" value="1"/>
</dbReference>
<dbReference type="InterPro" id="IPR036414">
    <property type="entry name" value="YaeB_N_sf"/>
</dbReference>
<dbReference type="Gene3D" id="2.40.30.70">
    <property type="entry name" value="YaeB-like"/>
    <property type="match status" value="1"/>
</dbReference>
<dbReference type="Pfam" id="PF01980">
    <property type="entry name" value="TrmO_N"/>
    <property type="match status" value="1"/>
</dbReference>